<proteinExistence type="inferred from homology"/>
<dbReference type="NCBIfam" id="TIGR00172">
    <property type="entry name" value="maf"/>
    <property type="match status" value="1"/>
</dbReference>
<dbReference type="PANTHER" id="PTHR43213">
    <property type="entry name" value="BIFUNCTIONAL DTTP/UTP PYROPHOSPHATASE/METHYLTRANSFERASE PROTEIN-RELATED"/>
    <property type="match status" value="1"/>
</dbReference>
<gene>
    <name evidence="3" type="ORF">UFOPK1358_00435</name>
    <name evidence="4" type="ORF">UFOPK2766_00336</name>
</gene>
<dbReference type="InterPro" id="IPR003697">
    <property type="entry name" value="Maf-like"/>
</dbReference>
<evidence type="ECO:0000313" key="3">
    <source>
        <dbReference type="EMBL" id="CAB4532014.1"/>
    </source>
</evidence>
<dbReference type="EMBL" id="CAEZYU010000009">
    <property type="protein sequence ID" value="CAB4731308.1"/>
    <property type="molecule type" value="Genomic_DNA"/>
</dbReference>
<evidence type="ECO:0000256" key="1">
    <source>
        <dbReference type="ARBA" id="ARBA00001968"/>
    </source>
</evidence>
<protein>
    <submittedName>
        <fullName evidence="4">Unannotated protein</fullName>
    </submittedName>
</protein>
<accession>A0A6J6S9I0</accession>
<dbReference type="SUPFAM" id="SSF52972">
    <property type="entry name" value="ITPase-like"/>
    <property type="match status" value="1"/>
</dbReference>
<evidence type="ECO:0000313" key="4">
    <source>
        <dbReference type="EMBL" id="CAB4731308.1"/>
    </source>
</evidence>
<sequence length="202" mass="21708">MDESIPVVLASASPRRFELLNRIGILPTVAAADLDESQRDGEPPEQYVARIALEKALRVAPNFLDSAVLAADTAVVLNHKVFGKPANQTEAKAMLEELAGRTHCVMTAVAVIAPTPQHPAQQTPRTQYVTLETAQVTMIAADPSELDWYVSTLEPMDKAGSYAVQGMGAALVERVEGDPTTVIGLPLRASIRLLHLAGVHWP</sequence>
<evidence type="ECO:0000256" key="2">
    <source>
        <dbReference type="ARBA" id="ARBA00022801"/>
    </source>
</evidence>
<dbReference type="Gene3D" id="3.90.950.10">
    <property type="match status" value="1"/>
</dbReference>
<comment type="cofactor">
    <cofactor evidence="1">
        <name>a divalent metal cation</name>
        <dbReference type="ChEBI" id="CHEBI:60240"/>
    </cofactor>
</comment>
<dbReference type="HAMAP" id="MF_00528">
    <property type="entry name" value="Maf"/>
    <property type="match status" value="1"/>
</dbReference>
<dbReference type="InterPro" id="IPR029001">
    <property type="entry name" value="ITPase-like_fam"/>
</dbReference>
<dbReference type="EMBL" id="CAEZSF010000025">
    <property type="protein sequence ID" value="CAB4532014.1"/>
    <property type="molecule type" value="Genomic_DNA"/>
</dbReference>
<name>A0A6J6S9I0_9ZZZZ</name>
<dbReference type="AlphaFoldDB" id="A0A6J6S9I0"/>
<organism evidence="4">
    <name type="scientific">freshwater metagenome</name>
    <dbReference type="NCBI Taxonomy" id="449393"/>
    <lineage>
        <taxon>unclassified sequences</taxon>
        <taxon>metagenomes</taxon>
        <taxon>ecological metagenomes</taxon>
    </lineage>
</organism>
<keyword evidence="2" id="KW-0378">Hydrolase</keyword>
<dbReference type="Pfam" id="PF02545">
    <property type="entry name" value="Maf"/>
    <property type="match status" value="1"/>
</dbReference>
<dbReference type="PANTHER" id="PTHR43213:SF5">
    <property type="entry name" value="BIFUNCTIONAL DTTP_UTP PYROPHOSPHATASE_METHYLTRANSFERASE PROTEIN-RELATED"/>
    <property type="match status" value="1"/>
</dbReference>
<dbReference type="GO" id="GO:0047429">
    <property type="term" value="F:nucleoside triphosphate diphosphatase activity"/>
    <property type="evidence" value="ECO:0007669"/>
    <property type="project" value="InterPro"/>
</dbReference>
<dbReference type="PIRSF" id="PIRSF006305">
    <property type="entry name" value="Maf"/>
    <property type="match status" value="1"/>
</dbReference>
<reference evidence="4" key="1">
    <citation type="submission" date="2020-05" db="EMBL/GenBank/DDBJ databases">
        <authorList>
            <person name="Chiriac C."/>
            <person name="Salcher M."/>
            <person name="Ghai R."/>
            <person name="Kavagutti S V."/>
        </authorList>
    </citation>
    <scope>NUCLEOTIDE SEQUENCE</scope>
</reference>
<dbReference type="CDD" id="cd00555">
    <property type="entry name" value="Maf"/>
    <property type="match status" value="1"/>
</dbReference>